<reference evidence="3" key="1">
    <citation type="journal article" date="2017" name="Nat. Ecol. Evol.">
        <title>Genome expansion and lineage-specific genetic innovations in the forest pathogenic fungi Armillaria.</title>
        <authorList>
            <person name="Sipos G."/>
            <person name="Prasanna A.N."/>
            <person name="Walter M.C."/>
            <person name="O'Connor E."/>
            <person name="Balint B."/>
            <person name="Krizsan K."/>
            <person name="Kiss B."/>
            <person name="Hess J."/>
            <person name="Varga T."/>
            <person name="Slot J."/>
            <person name="Riley R."/>
            <person name="Boka B."/>
            <person name="Rigling D."/>
            <person name="Barry K."/>
            <person name="Lee J."/>
            <person name="Mihaltcheva S."/>
            <person name="LaButti K."/>
            <person name="Lipzen A."/>
            <person name="Waldron R."/>
            <person name="Moloney N.M."/>
            <person name="Sperisen C."/>
            <person name="Kredics L."/>
            <person name="Vagvoelgyi C."/>
            <person name="Patrignani A."/>
            <person name="Fitzpatrick D."/>
            <person name="Nagy I."/>
            <person name="Doyle S."/>
            <person name="Anderson J.B."/>
            <person name="Grigoriev I.V."/>
            <person name="Gueldener U."/>
            <person name="Muensterkoetter M."/>
            <person name="Nagy L.G."/>
        </authorList>
    </citation>
    <scope>NUCLEOTIDE SEQUENCE [LARGE SCALE GENOMIC DNA]</scope>
    <source>
        <strain evidence="3">C18/9</strain>
    </source>
</reference>
<feature type="transmembrane region" description="Helical" evidence="1">
    <location>
        <begin position="39"/>
        <end position="60"/>
    </location>
</feature>
<evidence type="ECO:0000313" key="3">
    <source>
        <dbReference type="Proteomes" id="UP000219338"/>
    </source>
</evidence>
<sequence length="113" mass="12917">MTSAYHEPPVPSLKQEKKLMDVIPKVTGMVVGHLSYKSWGSLIFLMFTHSFCLTVFRPLLLHKKDPWGGKYDVHLVTLNKCDPGFMDSTLNKEVQATHRAYDLPQSMTPDLHF</sequence>
<evidence type="ECO:0000256" key="1">
    <source>
        <dbReference type="SAM" id="Phobius"/>
    </source>
</evidence>
<evidence type="ECO:0000313" key="2">
    <source>
        <dbReference type="EMBL" id="SJL00814.1"/>
    </source>
</evidence>
<keyword evidence="1" id="KW-1133">Transmembrane helix</keyword>
<organism evidence="2 3">
    <name type="scientific">Armillaria ostoyae</name>
    <name type="common">Armillaria root rot fungus</name>
    <dbReference type="NCBI Taxonomy" id="47428"/>
    <lineage>
        <taxon>Eukaryota</taxon>
        <taxon>Fungi</taxon>
        <taxon>Dikarya</taxon>
        <taxon>Basidiomycota</taxon>
        <taxon>Agaricomycotina</taxon>
        <taxon>Agaricomycetes</taxon>
        <taxon>Agaricomycetidae</taxon>
        <taxon>Agaricales</taxon>
        <taxon>Marasmiineae</taxon>
        <taxon>Physalacriaceae</taxon>
        <taxon>Armillaria</taxon>
    </lineage>
</organism>
<gene>
    <name evidence="2" type="ORF">ARMOST_04128</name>
</gene>
<dbReference type="Proteomes" id="UP000219338">
    <property type="component" value="Unassembled WGS sequence"/>
</dbReference>
<keyword evidence="3" id="KW-1185">Reference proteome</keyword>
<keyword evidence="1" id="KW-0472">Membrane</keyword>
<dbReference type="EMBL" id="FUEG01000002">
    <property type="protein sequence ID" value="SJL00814.1"/>
    <property type="molecule type" value="Genomic_DNA"/>
</dbReference>
<proteinExistence type="predicted"/>
<accession>A0A284QWI3</accession>
<name>A0A284QWI3_ARMOS</name>
<dbReference type="AlphaFoldDB" id="A0A284QWI3"/>
<keyword evidence="1" id="KW-0812">Transmembrane</keyword>
<protein>
    <submittedName>
        <fullName evidence="2">Uncharacterized protein</fullName>
    </submittedName>
</protein>